<organism evidence="1 2">
    <name type="scientific">Bacteroides fragilis</name>
    <dbReference type="NCBI Taxonomy" id="817"/>
    <lineage>
        <taxon>Bacteria</taxon>
        <taxon>Pseudomonadati</taxon>
        <taxon>Bacteroidota</taxon>
        <taxon>Bacteroidia</taxon>
        <taxon>Bacteroidales</taxon>
        <taxon>Bacteroidaceae</taxon>
        <taxon>Bacteroides</taxon>
    </lineage>
</organism>
<evidence type="ECO:0000313" key="1">
    <source>
        <dbReference type="EMBL" id="UVR57522.1"/>
    </source>
</evidence>
<accession>A0AAQ2NF93</accession>
<sequence>MEGSIMTLSSFFCERSCSVQLSGGGIIYDIIVPFSDSGIFATLFYPEDIVTEEGAGHCGAAFFAMGFGDKMHTYAIPPKSLFPKRDLLNPT</sequence>
<reference evidence="1" key="1">
    <citation type="submission" date="2022-08" db="EMBL/GenBank/DDBJ databases">
        <title>Genome Sequencing of Bacteroides fragilis Group Isolates with Nanopore Technology.</title>
        <authorList>
            <person name="Tisza M.J."/>
            <person name="Smith D."/>
            <person name="Dekker J.P."/>
        </authorList>
    </citation>
    <scope>NUCLEOTIDE SEQUENCE</scope>
    <source>
        <strain evidence="1">BFG-70</strain>
    </source>
</reference>
<protein>
    <submittedName>
        <fullName evidence="1">Uncharacterized protein</fullName>
    </submittedName>
</protein>
<dbReference type="Proteomes" id="UP001060330">
    <property type="component" value="Chromosome"/>
</dbReference>
<dbReference type="RefSeq" id="WP_014298193.1">
    <property type="nucleotide sequence ID" value="NZ_CABKOU010000002.1"/>
</dbReference>
<proteinExistence type="predicted"/>
<dbReference type="EMBL" id="CP103216">
    <property type="protein sequence ID" value="UVR57522.1"/>
    <property type="molecule type" value="Genomic_DNA"/>
</dbReference>
<evidence type="ECO:0000313" key="2">
    <source>
        <dbReference type="Proteomes" id="UP001060330"/>
    </source>
</evidence>
<gene>
    <name evidence="1" type="ORF">NXX45_05565</name>
</gene>
<dbReference type="AlphaFoldDB" id="A0AAQ2NF93"/>
<name>A0AAQ2NF93_BACFG</name>